<keyword evidence="9" id="KW-1185">Reference proteome</keyword>
<dbReference type="InterPro" id="IPR029058">
    <property type="entry name" value="AB_hydrolase_fold"/>
</dbReference>
<evidence type="ECO:0000259" key="7">
    <source>
        <dbReference type="Pfam" id="PF00135"/>
    </source>
</evidence>
<dbReference type="GO" id="GO:0052689">
    <property type="term" value="F:carboxylic ester hydrolase activity"/>
    <property type="evidence" value="ECO:0007669"/>
    <property type="project" value="UniProtKB-KW"/>
</dbReference>
<evidence type="ECO:0000256" key="3">
    <source>
        <dbReference type="ARBA" id="ARBA00022801"/>
    </source>
</evidence>
<keyword evidence="2" id="KW-0719">Serine esterase</keyword>
<protein>
    <recommendedName>
        <fullName evidence="7">Carboxylesterase type B domain-containing protein</fullName>
    </recommendedName>
</protein>
<reference evidence="8 9" key="1">
    <citation type="submission" date="2017-07" db="EMBL/GenBank/DDBJ databases">
        <authorList>
            <person name="Talla V."/>
            <person name="Backstrom N."/>
        </authorList>
    </citation>
    <scope>NUCLEOTIDE SEQUENCE [LARGE SCALE GENOMIC DNA]</scope>
</reference>
<evidence type="ECO:0000256" key="6">
    <source>
        <dbReference type="SAM" id="MobiDB-lite"/>
    </source>
</evidence>
<feature type="domain" description="Carboxylesterase type B" evidence="7">
    <location>
        <begin position="506"/>
        <end position="1013"/>
    </location>
</feature>
<dbReference type="AlphaFoldDB" id="A0A5E4PSY3"/>
<dbReference type="PANTHER" id="PTHR11559">
    <property type="entry name" value="CARBOXYLESTERASE"/>
    <property type="match status" value="1"/>
</dbReference>
<dbReference type="Pfam" id="PF00135">
    <property type="entry name" value="COesterase"/>
    <property type="match status" value="3"/>
</dbReference>
<dbReference type="InterPro" id="IPR050309">
    <property type="entry name" value="Type-B_Carboxylest/Lipase"/>
</dbReference>
<dbReference type="InterPro" id="IPR002018">
    <property type="entry name" value="CarbesteraseB"/>
</dbReference>
<evidence type="ECO:0000313" key="9">
    <source>
        <dbReference type="Proteomes" id="UP000324832"/>
    </source>
</evidence>
<feature type="domain" description="Carboxylesterase type B" evidence="7">
    <location>
        <begin position="202"/>
        <end position="486"/>
    </location>
</feature>
<comment type="similarity">
    <text evidence="1">Belongs to the type-B carboxylesterase/lipase family.</text>
</comment>
<feature type="domain" description="Carboxylesterase type B" evidence="7">
    <location>
        <begin position="51"/>
        <end position="201"/>
    </location>
</feature>
<dbReference type="Proteomes" id="UP000324832">
    <property type="component" value="Unassembled WGS sequence"/>
</dbReference>
<dbReference type="InterPro" id="IPR019826">
    <property type="entry name" value="Carboxylesterase_B_AS"/>
</dbReference>
<dbReference type="SUPFAM" id="SSF53474">
    <property type="entry name" value="alpha/beta-Hydrolases"/>
    <property type="match status" value="2"/>
</dbReference>
<gene>
    <name evidence="8" type="ORF">LSINAPIS_LOCUS1494</name>
</gene>
<sequence>MLSTGARGGGRDCGRVKRRASRSAPAHLEQRVMLIDRFINLSIQEKDSETSLVVNISQGPVIGYKDAGDDNIFSFYGIPYATAPTGKDRFKSPLPPPTWKDPLKAVNGSIICPQPVSVATENCLVANVFVPRRSGKKLPVLVLTHGGGFEFGFGNMFTFKHLLETKQMIVVTYNYRLNALGFLCLGTEDVPGNAGLKDQLALFSGANIADFHIQHNPIKNAQEYAKLLNFTKVDNLKELEEFYKTISYAELVSKSCTGLFSPCVERDLGLEAIITKSPVSILKSGNYQKVPILQGFTEHEGLLLIGLFNSTKAMMNRNFSAFLPGDLSFKNDEEKQRVASNVKRFYFGDKEVNDETILNFVKYLSDTLFIYPILRSIQFYLKAGQKNIYLYEYTFVDKDTPYIPHTNIRGVRHIAGTLAVADITNNGTLDESSITDDYKQMKHIMRTLWSNFIVNGTPVTNDTGLPNWPPVYKNWSPHMELNLPIKLKGNVILRRLLSPCVRGADDLTVNLTQGNVRGHLDPDGGFYAFYGIPYATAPTGDNKFKAPLPGPVWSDTLDAVDDTVICPQKIYSIVIPSKKKIKEDCLIANVFVPDTKEKNLPVVVHIHGGAYRIGFGNLLTFKNFIKSKKIIFVTFNFRLGPHGFLCLGTEDAPGNAGMKDQVALLRWVNQNIAAFGGNPKDVTLDGFSSGASSIDLLMLSKSARGLFHKAIPESGAGVAAFSIQTDPIANAKEYAKLLNYTGSDSVADLEKYYKSQPLDLLMSADVSSRKDSVYLMSPCLEPKGNNNSFITESPVNILKRGAYPKVPMLYGFTAFEGLYRLNLFDKWKQDMNVDFEPFLTPDLKFKSEDEKKNVSREIKEFYFGNSTIDDNQVLNFINYFSDVIFIYPMLRSVKLLVESGHKQVYLYDFKFAHADLPIIPHTNIRGAGHSSQTYTVADDGLPSTNYSNTRLQEMRNLTRSIWLNFISTGRPIPKGSKLPRWPAVKRLDRSPYMALDLQLHLKCAALKKRARFWDRIYAKYFKQPVSPSALTTNNQPKNTIE</sequence>
<organism evidence="8 9">
    <name type="scientific">Leptidea sinapis</name>
    <dbReference type="NCBI Taxonomy" id="189913"/>
    <lineage>
        <taxon>Eukaryota</taxon>
        <taxon>Metazoa</taxon>
        <taxon>Ecdysozoa</taxon>
        <taxon>Arthropoda</taxon>
        <taxon>Hexapoda</taxon>
        <taxon>Insecta</taxon>
        <taxon>Pterygota</taxon>
        <taxon>Neoptera</taxon>
        <taxon>Endopterygota</taxon>
        <taxon>Lepidoptera</taxon>
        <taxon>Glossata</taxon>
        <taxon>Ditrysia</taxon>
        <taxon>Papilionoidea</taxon>
        <taxon>Pieridae</taxon>
        <taxon>Dismorphiinae</taxon>
        <taxon>Leptidea</taxon>
    </lineage>
</organism>
<proteinExistence type="inferred from homology"/>
<keyword evidence="5" id="KW-0325">Glycoprotein</keyword>
<dbReference type="PROSITE" id="PS00122">
    <property type="entry name" value="CARBOXYLESTERASE_B_1"/>
    <property type="match status" value="1"/>
</dbReference>
<evidence type="ECO:0000256" key="5">
    <source>
        <dbReference type="ARBA" id="ARBA00023180"/>
    </source>
</evidence>
<keyword evidence="4" id="KW-1015">Disulfide bond</keyword>
<accession>A0A5E4PSY3</accession>
<evidence type="ECO:0000256" key="2">
    <source>
        <dbReference type="ARBA" id="ARBA00022487"/>
    </source>
</evidence>
<evidence type="ECO:0000313" key="8">
    <source>
        <dbReference type="EMBL" id="VVC88030.1"/>
    </source>
</evidence>
<feature type="region of interest" description="Disordered" evidence="6">
    <location>
        <begin position="1"/>
        <end position="24"/>
    </location>
</feature>
<evidence type="ECO:0000256" key="4">
    <source>
        <dbReference type="ARBA" id="ARBA00023157"/>
    </source>
</evidence>
<dbReference type="Gene3D" id="3.40.50.1820">
    <property type="entry name" value="alpha/beta hydrolase"/>
    <property type="match status" value="3"/>
</dbReference>
<name>A0A5E4PSY3_9NEOP</name>
<evidence type="ECO:0000256" key="1">
    <source>
        <dbReference type="ARBA" id="ARBA00005964"/>
    </source>
</evidence>
<dbReference type="EMBL" id="FZQP02000226">
    <property type="protein sequence ID" value="VVC88030.1"/>
    <property type="molecule type" value="Genomic_DNA"/>
</dbReference>
<keyword evidence="3" id="KW-0378">Hydrolase</keyword>